<gene>
    <name evidence="1" type="ORF">LCGC14_2487280</name>
</gene>
<feature type="non-terminal residue" evidence="1">
    <location>
        <position position="1"/>
    </location>
</feature>
<sequence length="136" mass="15234">GGATTQETLFNKIKRVGKRIAISSAKGKGRGLQQKVCRDISEVIHIPYDQQDDECLIHSREMGQAGVDVILRGEAKRLFPFSVECKSAEQFGLLATRNQAETNKADGTDWMIVYKCKALNGPVVIMDWNRFIEGYE</sequence>
<organism evidence="1">
    <name type="scientific">marine sediment metagenome</name>
    <dbReference type="NCBI Taxonomy" id="412755"/>
    <lineage>
        <taxon>unclassified sequences</taxon>
        <taxon>metagenomes</taxon>
        <taxon>ecological metagenomes</taxon>
    </lineage>
</organism>
<dbReference type="EMBL" id="LAZR01039327">
    <property type="protein sequence ID" value="KKL17271.1"/>
    <property type="molecule type" value="Genomic_DNA"/>
</dbReference>
<comment type="caution">
    <text evidence="1">The sequence shown here is derived from an EMBL/GenBank/DDBJ whole genome shotgun (WGS) entry which is preliminary data.</text>
</comment>
<name>A0A0F9DHS4_9ZZZZ</name>
<protein>
    <submittedName>
        <fullName evidence="1">Uncharacterized protein</fullName>
    </submittedName>
</protein>
<reference evidence="1" key="1">
    <citation type="journal article" date="2015" name="Nature">
        <title>Complex archaea that bridge the gap between prokaryotes and eukaryotes.</title>
        <authorList>
            <person name="Spang A."/>
            <person name="Saw J.H."/>
            <person name="Jorgensen S.L."/>
            <person name="Zaremba-Niedzwiedzka K."/>
            <person name="Martijn J."/>
            <person name="Lind A.E."/>
            <person name="van Eijk R."/>
            <person name="Schleper C."/>
            <person name="Guy L."/>
            <person name="Ettema T.J."/>
        </authorList>
    </citation>
    <scope>NUCLEOTIDE SEQUENCE</scope>
</reference>
<evidence type="ECO:0000313" key="1">
    <source>
        <dbReference type="EMBL" id="KKL17271.1"/>
    </source>
</evidence>
<accession>A0A0F9DHS4</accession>
<dbReference type="AlphaFoldDB" id="A0A0F9DHS4"/>
<proteinExistence type="predicted"/>